<reference evidence="5 6" key="1">
    <citation type="submission" date="2024-06" db="EMBL/GenBank/DDBJ databases">
        <title>Genomic Encyclopedia of Type Strains, Phase IV (KMG-IV): sequencing the most valuable type-strain genomes for metagenomic binning, comparative biology and taxonomic classification.</title>
        <authorList>
            <person name="Goeker M."/>
        </authorList>
    </citation>
    <scope>NUCLEOTIDE SEQUENCE [LARGE SCALE GENOMIC DNA]</scope>
    <source>
        <strain evidence="5 6">DSM 100124</strain>
    </source>
</reference>
<dbReference type="Gene3D" id="3.90.79.10">
    <property type="entry name" value="Nucleoside Triphosphate Pyrophosphohydrolase"/>
    <property type="match status" value="1"/>
</dbReference>
<comment type="similarity">
    <text evidence="3">Belongs to the Nudix hydrolase family.</text>
</comment>
<comment type="cofactor">
    <cofactor evidence="1">
        <name>Mg(2+)</name>
        <dbReference type="ChEBI" id="CHEBI:18420"/>
    </cofactor>
</comment>
<proteinExistence type="inferred from homology"/>
<name>A0ABV2LI22_9BACL</name>
<evidence type="ECO:0000313" key="5">
    <source>
        <dbReference type="EMBL" id="MET3728225.1"/>
    </source>
</evidence>
<protein>
    <submittedName>
        <fullName evidence="5">8-oxo-dGTP pyrophosphatase MutT (NUDIX family)</fullName>
    </submittedName>
</protein>
<keyword evidence="6" id="KW-1185">Reference proteome</keyword>
<evidence type="ECO:0000259" key="4">
    <source>
        <dbReference type="PROSITE" id="PS51462"/>
    </source>
</evidence>
<feature type="domain" description="Nudix hydrolase" evidence="4">
    <location>
        <begin position="1"/>
        <end position="44"/>
    </location>
</feature>
<dbReference type="InterPro" id="IPR020084">
    <property type="entry name" value="NUDIX_hydrolase_CS"/>
</dbReference>
<dbReference type="PANTHER" id="PTHR43046">
    <property type="entry name" value="GDP-MANNOSE MANNOSYL HYDROLASE"/>
    <property type="match status" value="1"/>
</dbReference>
<dbReference type="InterPro" id="IPR000086">
    <property type="entry name" value="NUDIX_hydrolase_dom"/>
</dbReference>
<accession>A0ABV2LI22</accession>
<evidence type="ECO:0000256" key="3">
    <source>
        <dbReference type="RuleBase" id="RU003476"/>
    </source>
</evidence>
<dbReference type="PROSITE" id="PS00893">
    <property type="entry name" value="NUDIX_BOX"/>
    <property type="match status" value="1"/>
</dbReference>
<evidence type="ECO:0000313" key="6">
    <source>
        <dbReference type="Proteomes" id="UP001549097"/>
    </source>
</evidence>
<sequence length="44" mass="5135">MCYNSLRQQWELPAGKREAGETPKECAVRELFEETGQRVTELSY</sequence>
<evidence type="ECO:0000256" key="2">
    <source>
        <dbReference type="ARBA" id="ARBA00022801"/>
    </source>
</evidence>
<organism evidence="5 6">
    <name type="scientific">Fictibacillus halophilus</name>
    <dbReference type="NCBI Taxonomy" id="1610490"/>
    <lineage>
        <taxon>Bacteria</taxon>
        <taxon>Bacillati</taxon>
        <taxon>Bacillota</taxon>
        <taxon>Bacilli</taxon>
        <taxon>Bacillales</taxon>
        <taxon>Fictibacillaceae</taxon>
        <taxon>Fictibacillus</taxon>
    </lineage>
</organism>
<dbReference type="PRINTS" id="PR00502">
    <property type="entry name" value="NUDIXFAMILY"/>
</dbReference>
<dbReference type="PANTHER" id="PTHR43046:SF14">
    <property type="entry name" value="MUTT_NUDIX FAMILY PROTEIN"/>
    <property type="match status" value="1"/>
</dbReference>
<dbReference type="SUPFAM" id="SSF55811">
    <property type="entry name" value="Nudix"/>
    <property type="match status" value="1"/>
</dbReference>
<dbReference type="EMBL" id="JBEPMP010000001">
    <property type="protein sequence ID" value="MET3728225.1"/>
    <property type="molecule type" value="Genomic_DNA"/>
</dbReference>
<dbReference type="InterPro" id="IPR015797">
    <property type="entry name" value="NUDIX_hydrolase-like_dom_sf"/>
</dbReference>
<dbReference type="Pfam" id="PF00293">
    <property type="entry name" value="NUDIX"/>
    <property type="match status" value="1"/>
</dbReference>
<evidence type="ECO:0000256" key="1">
    <source>
        <dbReference type="ARBA" id="ARBA00001946"/>
    </source>
</evidence>
<dbReference type="PROSITE" id="PS51462">
    <property type="entry name" value="NUDIX"/>
    <property type="match status" value="1"/>
</dbReference>
<dbReference type="InterPro" id="IPR020476">
    <property type="entry name" value="Nudix_hydrolase"/>
</dbReference>
<dbReference type="Proteomes" id="UP001549097">
    <property type="component" value="Unassembled WGS sequence"/>
</dbReference>
<keyword evidence="2 3" id="KW-0378">Hydrolase</keyword>
<comment type="caution">
    <text evidence="5">The sequence shown here is derived from an EMBL/GenBank/DDBJ whole genome shotgun (WGS) entry which is preliminary data.</text>
</comment>
<gene>
    <name evidence="5" type="ORF">ABID52_001806</name>
</gene>